<dbReference type="InterPro" id="IPR014710">
    <property type="entry name" value="RmlC-like_jellyroll"/>
</dbReference>
<dbReference type="STRING" id="1141098.A0A1Y2DK20"/>
<feature type="transmembrane region" description="Helical" evidence="2">
    <location>
        <begin position="139"/>
        <end position="157"/>
    </location>
</feature>
<reference evidence="3 4" key="1">
    <citation type="submission" date="2016-07" db="EMBL/GenBank/DDBJ databases">
        <title>Pervasive Adenine N6-methylation of Active Genes in Fungi.</title>
        <authorList>
            <consortium name="DOE Joint Genome Institute"/>
            <person name="Mondo S.J."/>
            <person name="Dannebaum R.O."/>
            <person name="Kuo R.C."/>
            <person name="Labutti K."/>
            <person name="Haridas S."/>
            <person name="Kuo A."/>
            <person name="Salamov A."/>
            <person name="Ahrendt S.R."/>
            <person name="Lipzen A."/>
            <person name="Sullivan W."/>
            <person name="Andreopoulos W.B."/>
            <person name="Clum A."/>
            <person name="Lindquist E."/>
            <person name="Daum C."/>
            <person name="Ramamoorthy G.K."/>
            <person name="Gryganskyi A."/>
            <person name="Culley D."/>
            <person name="Magnuson J.K."/>
            <person name="James T.Y."/>
            <person name="O'Malley M.A."/>
            <person name="Stajich J.E."/>
            <person name="Spatafora J.W."/>
            <person name="Visel A."/>
            <person name="Grigoriev I.V."/>
        </authorList>
    </citation>
    <scope>NUCLEOTIDE SEQUENCE [LARGE SCALE GENOMIC DNA]</scope>
    <source>
        <strain evidence="3 4">CBS 129021</strain>
    </source>
</reference>
<evidence type="ECO:0000313" key="3">
    <source>
        <dbReference type="EMBL" id="ORY59539.1"/>
    </source>
</evidence>
<dbReference type="EMBL" id="MCFJ01000013">
    <property type="protein sequence ID" value="ORY59539.1"/>
    <property type="molecule type" value="Genomic_DNA"/>
</dbReference>
<dbReference type="InParanoid" id="A0A1Y2DK20"/>
<keyword evidence="2" id="KW-1133">Transmembrane helix</keyword>
<accession>A0A1Y2DK20</accession>
<dbReference type="Proteomes" id="UP000193689">
    <property type="component" value="Unassembled WGS sequence"/>
</dbReference>
<name>A0A1Y2DK20_9PEZI</name>
<evidence type="ECO:0000256" key="1">
    <source>
        <dbReference type="SAM" id="MobiDB-lite"/>
    </source>
</evidence>
<gene>
    <name evidence="3" type="ORF">BCR38DRAFT_477173</name>
</gene>
<evidence type="ECO:0000256" key="2">
    <source>
        <dbReference type="SAM" id="Phobius"/>
    </source>
</evidence>
<dbReference type="GeneID" id="63779277"/>
<comment type="caution">
    <text evidence="3">The sequence shown here is derived from an EMBL/GenBank/DDBJ whole genome shotgun (WGS) entry which is preliminary data.</text>
</comment>
<organism evidence="3 4">
    <name type="scientific">Pseudomassariella vexata</name>
    <dbReference type="NCBI Taxonomy" id="1141098"/>
    <lineage>
        <taxon>Eukaryota</taxon>
        <taxon>Fungi</taxon>
        <taxon>Dikarya</taxon>
        <taxon>Ascomycota</taxon>
        <taxon>Pezizomycotina</taxon>
        <taxon>Sordariomycetes</taxon>
        <taxon>Xylariomycetidae</taxon>
        <taxon>Amphisphaeriales</taxon>
        <taxon>Pseudomassariaceae</taxon>
        <taxon>Pseudomassariella</taxon>
    </lineage>
</organism>
<keyword evidence="2" id="KW-0472">Membrane</keyword>
<feature type="region of interest" description="Disordered" evidence="1">
    <location>
        <begin position="55"/>
        <end position="75"/>
    </location>
</feature>
<protein>
    <submittedName>
        <fullName evidence="3">Uncharacterized protein</fullName>
    </submittedName>
</protein>
<dbReference type="AlphaFoldDB" id="A0A1Y2DK20"/>
<evidence type="ECO:0000313" key="4">
    <source>
        <dbReference type="Proteomes" id="UP000193689"/>
    </source>
</evidence>
<sequence length="171" mass="18815">MMGFTSSKNAYRLHVGGVPPLFHGTTIDRSISGAKNPLLATSQAQLNFTFADRPDAKSQGTMHAGRGARGKFDHSRDTSLGNINRGLHRCREDGSAHRIQIPIKHLGSFRPTVYLGNSVEEHIMQRGDIAVQRYTAHRWINITGNGFLAACILFVLLEVKDVHVSGGRISR</sequence>
<keyword evidence="2" id="KW-0812">Transmembrane</keyword>
<proteinExistence type="predicted"/>
<keyword evidence="4" id="KW-1185">Reference proteome</keyword>
<dbReference type="RefSeq" id="XP_040712113.1">
    <property type="nucleotide sequence ID" value="XM_040863065.1"/>
</dbReference>
<dbReference type="Gene3D" id="2.60.120.10">
    <property type="entry name" value="Jelly Rolls"/>
    <property type="match status" value="1"/>
</dbReference>